<dbReference type="SUPFAM" id="SSF54814">
    <property type="entry name" value="Prokaryotic type KH domain (KH-domain type II)"/>
    <property type="match status" value="2"/>
</dbReference>
<dbReference type="PANTHER" id="PTHR22648:SF0">
    <property type="entry name" value="TRANSCRIPTION TERMINATION_ANTITERMINATION PROTEIN NUSA"/>
    <property type="match status" value="1"/>
</dbReference>
<dbReference type="InterPro" id="IPR010212">
    <property type="entry name" value="NusA_arc"/>
</dbReference>
<dbReference type="InterPro" id="IPR004044">
    <property type="entry name" value="KH_dom_type_2"/>
</dbReference>
<dbReference type="GO" id="GO:0003723">
    <property type="term" value="F:RNA binding"/>
    <property type="evidence" value="ECO:0007669"/>
    <property type="project" value="UniProtKB-UniRule"/>
</dbReference>
<dbReference type="GO" id="GO:0031564">
    <property type="term" value="P:transcription antitermination"/>
    <property type="evidence" value="ECO:0007669"/>
    <property type="project" value="InterPro"/>
</dbReference>
<organism evidence="10 11">
    <name type="scientific">Methermicoccus shengliensis</name>
    <dbReference type="NCBI Taxonomy" id="660064"/>
    <lineage>
        <taxon>Archaea</taxon>
        <taxon>Methanobacteriati</taxon>
        <taxon>Methanobacteriota</taxon>
        <taxon>Stenosarchaea group</taxon>
        <taxon>Methanomicrobia</taxon>
        <taxon>Methanosarcinales</taxon>
        <taxon>Methermicoccaceae</taxon>
        <taxon>Methermicoccus</taxon>
    </lineage>
</organism>
<sequence>MGEIRLTEEEMRYISVFEGITGAHAIDCFLDDEARKVVFVVKDGEMGLAIGKGGAHIQKVREVLGRHVELVEFSENAEQFAKNLIKPATVRSVEFVERDGKRTAYVEVKDDEKGLAIGKGGKNVLKTRLFLNRHHDVDNVVIE</sequence>
<dbReference type="CDD" id="cd22531">
    <property type="entry name" value="KH-II_NusA_arch_rpt2"/>
    <property type="match status" value="1"/>
</dbReference>
<dbReference type="InterPro" id="IPR015946">
    <property type="entry name" value="KH_dom-like_a/b"/>
</dbReference>
<dbReference type="FunFam" id="3.30.300.20:FF:000024">
    <property type="entry name" value="Probable transcription termination protein NusA"/>
    <property type="match status" value="1"/>
</dbReference>
<dbReference type="Gene3D" id="3.30.300.20">
    <property type="match status" value="2"/>
</dbReference>
<gene>
    <name evidence="6" type="primary">nusA</name>
    <name evidence="10" type="ORF">HA299_03030</name>
</gene>
<dbReference type="PROSITE" id="PS50084">
    <property type="entry name" value="KH_TYPE_1"/>
    <property type="match status" value="1"/>
</dbReference>
<evidence type="ECO:0000256" key="1">
    <source>
        <dbReference type="ARBA" id="ARBA00022472"/>
    </source>
</evidence>
<dbReference type="InterPro" id="IPR009019">
    <property type="entry name" value="KH_sf_prok-type"/>
</dbReference>
<evidence type="ECO:0000259" key="8">
    <source>
        <dbReference type="Pfam" id="PF07650"/>
    </source>
</evidence>
<proteinExistence type="inferred from homology"/>
<feature type="domain" description="NusA-like second KH" evidence="9">
    <location>
        <begin position="78"/>
        <end position="124"/>
    </location>
</feature>
<evidence type="ECO:0000313" key="11">
    <source>
        <dbReference type="Proteomes" id="UP000600363"/>
    </source>
</evidence>
<evidence type="ECO:0000256" key="3">
    <source>
        <dbReference type="ARBA" id="ARBA00022884"/>
    </source>
</evidence>
<accession>A0A832RSM5</accession>
<keyword evidence="3 7" id="KW-0694">RNA-binding</keyword>
<keyword evidence="2 6" id="KW-0963">Cytoplasm</keyword>
<protein>
    <recommendedName>
        <fullName evidence="6">Probable transcription termination protein NusA</fullName>
    </recommendedName>
</protein>
<evidence type="ECO:0000256" key="2">
    <source>
        <dbReference type="ARBA" id="ARBA00022490"/>
    </source>
</evidence>
<evidence type="ECO:0000259" key="9">
    <source>
        <dbReference type="Pfam" id="PF26594"/>
    </source>
</evidence>
<reference evidence="10" key="1">
    <citation type="journal article" date="2020" name="bioRxiv">
        <title>A rank-normalized archaeal taxonomy based on genome phylogeny resolves widespread incomplete and uneven classifications.</title>
        <authorList>
            <person name="Rinke C."/>
            <person name="Chuvochina M."/>
            <person name="Mussig A.J."/>
            <person name="Chaumeil P.-A."/>
            <person name="Waite D.W."/>
            <person name="Whitman W.B."/>
            <person name="Parks D.H."/>
            <person name="Hugenholtz P."/>
        </authorList>
    </citation>
    <scope>NUCLEOTIDE SEQUENCE</scope>
    <source>
        <strain evidence="10">UBA12518</strain>
    </source>
</reference>
<comment type="function">
    <text evidence="6">Participates in transcription termination.</text>
</comment>
<dbReference type="NCBIfam" id="TIGR01952">
    <property type="entry name" value="nusA_arch"/>
    <property type="match status" value="1"/>
</dbReference>
<dbReference type="Pfam" id="PF26594">
    <property type="entry name" value="KH_NusA_2nd"/>
    <property type="match status" value="1"/>
</dbReference>
<dbReference type="CDD" id="cd22530">
    <property type="entry name" value="KH-II_NusA_arch_rpt1"/>
    <property type="match status" value="1"/>
</dbReference>
<dbReference type="InterPro" id="IPR058582">
    <property type="entry name" value="KH_NusA_2nd"/>
</dbReference>
<feature type="domain" description="KH type-2" evidence="8">
    <location>
        <begin position="13"/>
        <end position="71"/>
    </location>
</feature>
<dbReference type="GO" id="GO:0005829">
    <property type="term" value="C:cytosol"/>
    <property type="evidence" value="ECO:0007669"/>
    <property type="project" value="TreeGrafter"/>
</dbReference>
<dbReference type="Proteomes" id="UP000600363">
    <property type="component" value="Unassembled WGS sequence"/>
</dbReference>
<keyword evidence="5 6" id="KW-0804">Transcription</keyword>
<dbReference type="RefSeq" id="WP_042687327.1">
    <property type="nucleotide sequence ID" value="NZ_DUIH01000011.1"/>
</dbReference>
<name>A0A832RSM5_9EURY</name>
<comment type="caution">
    <text evidence="10">The sequence shown here is derived from an EMBL/GenBank/DDBJ whole genome shotgun (WGS) entry which is preliminary data.</text>
</comment>
<dbReference type="PANTHER" id="PTHR22648">
    <property type="entry name" value="TRANSCRIPTION TERMINATION FACTOR NUSA"/>
    <property type="match status" value="1"/>
</dbReference>
<dbReference type="GO" id="GO:0006353">
    <property type="term" value="P:DNA-templated transcription termination"/>
    <property type="evidence" value="ECO:0007669"/>
    <property type="project" value="UniProtKB-UniRule"/>
</dbReference>
<evidence type="ECO:0000256" key="6">
    <source>
        <dbReference type="HAMAP-Rule" id="MF_00945"/>
    </source>
</evidence>
<dbReference type="Pfam" id="PF07650">
    <property type="entry name" value="KH_2"/>
    <property type="match status" value="1"/>
</dbReference>
<evidence type="ECO:0000256" key="7">
    <source>
        <dbReference type="PROSITE-ProRule" id="PRU00117"/>
    </source>
</evidence>
<comment type="subcellular location">
    <subcellularLocation>
        <location evidence="6">Cytoplasm</location>
    </subcellularLocation>
</comment>
<keyword evidence="4 6" id="KW-0805">Transcription regulation</keyword>
<dbReference type="HAMAP" id="MF_00945_A">
    <property type="entry name" value="NusA_A"/>
    <property type="match status" value="1"/>
</dbReference>
<evidence type="ECO:0000256" key="4">
    <source>
        <dbReference type="ARBA" id="ARBA00023015"/>
    </source>
</evidence>
<dbReference type="AlphaFoldDB" id="A0A832RSM5"/>
<evidence type="ECO:0000313" key="10">
    <source>
        <dbReference type="EMBL" id="HIH69583.1"/>
    </source>
</evidence>
<dbReference type="InterPro" id="IPR030842">
    <property type="entry name" value="TF_NusA_bacterial"/>
</dbReference>
<comment type="similarity">
    <text evidence="6">Belongs to the NusA family.</text>
</comment>
<keyword evidence="1 6" id="KW-0806">Transcription termination</keyword>
<evidence type="ECO:0000256" key="5">
    <source>
        <dbReference type="ARBA" id="ARBA00023163"/>
    </source>
</evidence>
<dbReference type="EMBL" id="DUIH01000011">
    <property type="protein sequence ID" value="HIH69583.1"/>
    <property type="molecule type" value="Genomic_DNA"/>
</dbReference>